<evidence type="ECO:0000313" key="3">
    <source>
        <dbReference type="Proteomes" id="UP000728185"/>
    </source>
</evidence>
<proteinExistence type="inferred from homology"/>
<dbReference type="PANTHER" id="PTHR21255">
    <property type="entry name" value="T-COMPLEX-ASSOCIATED-TESTIS-EXPRESSED 1/ DYNEIN LIGHT CHAIN"/>
    <property type="match status" value="1"/>
</dbReference>
<feature type="non-terminal residue" evidence="2">
    <location>
        <position position="1"/>
    </location>
</feature>
<dbReference type="InterPro" id="IPR038586">
    <property type="entry name" value="Tctex-1-like_sf"/>
</dbReference>
<dbReference type="InterPro" id="IPR005334">
    <property type="entry name" value="Tctex-1-like"/>
</dbReference>
<dbReference type="Gene3D" id="3.30.1140.40">
    <property type="entry name" value="Tctex-1"/>
    <property type="match status" value="1"/>
</dbReference>
<reference evidence="2" key="1">
    <citation type="submission" date="2019-05" db="EMBL/GenBank/DDBJ databases">
        <title>Annotation for the trematode Fasciolopsis buski.</title>
        <authorList>
            <person name="Choi Y.-J."/>
        </authorList>
    </citation>
    <scope>NUCLEOTIDE SEQUENCE</scope>
    <source>
        <strain evidence="2">HT</strain>
        <tissue evidence="2">Whole worm</tissue>
    </source>
</reference>
<dbReference type="Proteomes" id="UP000728185">
    <property type="component" value="Unassembled WGS sequence"/>
</dbReference>
<keyword evidence="3" id="KW-1185">Reference proteome</keyword>
<dbReference type="PANTHER" id="PTHR21255:SF4">
    <property type="entry name" value="DYNEIN LIGHT CHAIN TCTEX-TYPE"/>
    <property type="match status" value="1"/>
</dbReference>
<dbReference type="GO" id="GO:0005737">
    <property type="term" value="C:cytoplasm"/>
    <property type="evidence" value="ECO:0007669"/>
    <property type="project" value="TreeGrafter"/>
</dbReference>
<dbReference type="GO" id="GO:0007018">
    <property type="term" value="P:microtubule-based movement"/>
    <property type="evidence" value="ECO:0007669"/>
    <property type="project" value="TreeGrafter"/>
</dbReference>
<dbReference type="Pfam" id="PF03645">
    <property type="entry name" value="Tctex-1"/>
    <property type="match status" value="1"/>
</dbReference>
<evidence type="ECO:0000256" key="1">
    <source>
        <dbReference type="ARBA" id="ARBA00005361"/>
    </source>
</evidence>
<dbReference type="EMBL" id="LUCM01009254">
    <property type="protein sequence ID" value="KAA0187256.1"/>
    <property type="molecule type" value="Genomic_DNA"/>
</dbReference>
<dbReference type="OrthoDB" id="10059120at2759"/>
<organism evidence="2 3">
    <name type="scientific">Fasciolopsis buskii</name>
    <dbReference type="NCBI Taxonomy" id="27845"/>
    <lineage>
        <taxon>Eukaryota</taxon>
        <taxon>Metazoa</taxon>
        <taxon>Spiralia</taxon>
        <taxon>Lophotrochozoa</taxon>
        <taxon>Platyhelminthes</taxon>
        <taxon>Trematoda</taxon>
        <taxon>Digenea</taxon>
        <taxon>Plagiorchiida</taxon>
        <taxon>Echinostomata</taxon>
        <taxon>Echinostomatoidea</taxon>
        <taxon>Fasciolidae</taxon>
        <taxon>Fasciolopsis</taxon>
    </lineage>
</organism>
<evidence type="ECO:0000313" key="2">
    <source>
        <dbReference type="EMBL" id="KAA0187256.1"/>
    </source>
</evidence>
<comment type="caution">
    <text evidence="2">The sequence shown here is derived from an EMBL/GenBank/DDBJ whole genome shotgun (WGS) entry which is preliminary data.</text>
</comment>
<dbReference type="GO" id="GO:0005868">
    <property type="term" value="C:cytoplasmic dynein complex"/>
    <property type="evidence" value="ECO:0007669"/>
    <property type="project" value="TreeGrafter"/>
</dbReference>
<dbReference type="AlphaFoldDB" id="A0A8E0RPC4"/>
<name>A0A8E0RPC4_9TREM</name>
<comment type="similarity">
    <text evidence="1">Belongs to the dynein light chain Tctex-type family.</text>
</comment>
<protein>
    <submittedName>
        <fullName evidence="2">Uncharacterized protein</fullName>
    </submittedName>
</protein>
<accession>A0A8E0RPC4</accession>
<dbReference type="CDD" id="cd21455">
    <property type="entry name" value="DLC-like_DYNLT1_DYNLT3"/>
    <property type="match status" value="1"/>
</dbReference>
<sequence length="151" mass="16720">QPAAFNGIEATGIIKEIIGNVVGASEFSPTKIKQWTSTIIEQSISQLARLNRPFKYIVSCVMMQRNGAGLQTGSACYWDSSTDALWMLYECLVQIVSISSSAEAISIRYKVLMGGKEKLLYTQVGKQKHVLLRHSFRDFNLNTRAAILTAS</sequence>
<gene>
    <name evidence="2" type="ORF">FBUS_00152</name>
</gene>
<dbReference type="GO" id="GO:0045505">
    <property type="term" value="F:dynein intermediate chain binding"/>
    <property type="evidence" value="ECO:0007669"/>
    <property type="project" value="TreeGrafter"/>
</dbReference>